<protein>
    <submittedName>
        <fullName evidence="2">Uncharacterized protein</fullName>
    </submittedName>
</protein>
<evidence type="ECO:0000256" key="1">
    <source>
        <dbReference type="SAM" id="MobiDB-lite"/>
    </source>
</evidence>
<feature type="compositionally biased region" description="Acidic residues" evidence="1">
    <location>
        <begin position="16"/>
        <end position="29"/>
    </location>
</feature>
<dbReference type="Proteomes" id="UP000273828">
    <property type="component" value="Unassembled WGS sequence"/>
</dbReference>
<dbReference type="RefSeq" id="WP_124178547.1">
    <property type="nucleotide sequence ID" value="NZ_REFY01000004.1"/>
</dbReference>
<gene>
    <name evidence="2" type="ORF">EA462_10675</name>
</gene>
<name>A0A3N6M6D6_9EURY</name>
<evidence type="ECO:0000313" key="2">
    <source>
        <dbReference type="EMBL" id="RQG88856.1"/>
    </source>
</evidence>
<evidence type="ECO:0000313" key="3">
    <source>
        <dbReference type="Proteomes" id="UP000273828"/>
    </source>
</evidence>
<dbReference type="OrthoDB" id="342981at2157"/>
<dbReference type="Gene3D" id="1.20.272.10">
    <property type="match status" value="1"/>
</dbReference>
<accession>A0A3N6M6D6</accession>
<proteinExistence type="predicted"/>
<keyword evidence="3" id="KW-1185">Reference proteome</keyword>
<feature type="compositionally biased region" description="Acidic residues" evidence="1">
    <location>
        <begin position="174"/>
        <end position="187"/>
    </location>
</feature>
<dbReference type="GO" id="GO:0006260">
    <property type="term" value="P:DNA replication"/>
    <property type="evidence" value="ECO:0007669"/>
    <property type="project" value="InterPro"/>
</dbReference>
<dbReference type="EMBL" id="REFY01000004">
    <property type="protein sequence ID" value="RQG88856.1"/>
    <property type="molecule type" value="Genomic_DNA"/>
</dbReference>
<sequence length="459" mass="52174">MAKNNEERQQRLDGSPVDDEDEPGEELNDVGETYSWHQTKGGYNRHILSSLMQKSVRRNQPEIAEWVAYEMCRSGYSDNVWKRLNLYILEDLAAGVQGATEIRVLERIADQSDDRDVILCAMRAARIAAKARPSREATYLNDGFDKACKDRVRAQQDGEHETLYDLPVNPGTLTDEDELGPPIEEADTDKQLTFGDGKREDDSDDEVPTNDFGEPLRVEETHHSFDQRLLRERLRRAISDDDEEVASFCSWELARSGFGEKFWSEITNLAIEHASASAITVVETYERMARERYEDLSCWESKLAAIYAALSVVRSERPAVNDRIAEFDRIASERAEAMMSGEEPEVTFPAEPDELVIGEKYDVVVDKHCYAGKGAGRGWDHFKIHGGRVAEPGEPPLAMKWRRISMEYDHPRFDYRVPEVAFTEAEIEHSLKPVDPEDAWDEPVDLRNKTLGEIGGAEK</sequence>
<dbReference type="SUPFAM" id="SSF48019">
    <property type="entry name" value="post-AAA+ oligomerization domain-like"/>
    <property type="match status" value="1"/>
</dbReference>
<organism evidence="2 3">
    <name type="scientific">Natrarchaeobius halalkaliphilus</name>
    <dbReference type="NCBI Taxonomy" id="1679091"/>
    <lineage>
        <taxon>Archaea</taxon>
        <taxon>Methanobacteriati</taxon>
        <taxon>Methanobacteriota</taxon>
        <taxon>Stenosarchaea group</taxon>
        <taxon>Halobacteria</taxon>
        <taxon>Halobacteriales</taxon>
        <taxon>Natrialbaceae</taxon>
        <taxon>Natrarchaeobius</taxon>
    </lineage>
</organism>
<comment type="caution">
    <text evidence="2">The sequence shown here is derived from an EMBL/GenBank/DDBJ whole genome shotgun (WGS) entry which is preliminary data.</text>
</comment>
<reference evidence="2 3" key="1">
    <citation type="submission" date="2018-10" db="EMBL/GenBank/DDBJ databases">
        <title>Natrarchaeobius chitinivorans gen. nov., sp. nov., and Natrarchaeobius haloalkaliphilus sp. nov., alkaliphilic, chitin-utilizing haloarchaea from hypersaline alkaline lakes.</title>
        <authorList>
            <person name="Sorokin D.Y."/>
            <person name="Elcheninov A.G."/>
            <person name="Kostrikina N.A."/>
            <person name="Bale N.J."/>
            <person name="Sinninghe Damste J.S."/>
            <person name="Khijniak T.V."/>
            <person name="Kublanov I.V."/>
            <person name="Toshchakov S.V."/>
        </authorList>
    </citation>
    <scope>NUCLEOTIDE SEQUENCE [LARGE SCALE GENOMIC DNA]</scope>
    <source>
        <strain evidence="2 3">AArcht-Sl</strain>
    </source>
</reference>
<dbReference type="GO" id="GO:0003677">
    <property type="term" value="F:DNA binding"/>
    <property type="evidence" value="ECO:0007669"/>
    <property type="project" value="InterPro"/>
</dbReference>
<dbReference type="InterPro" id="IPR008921">
    <property type="entry name" value="DNA_pol3_clamp-load_cplx_C"/>
</dbReference>
<feature type="region of interest" description="Disordered" evidence="1">
    <location>
        <begin position="1"/>
        <end position="35"/>
    </location>
</feature>
<dbReference type="AlphaFoldDB" id="A0A3N6M6D6"/>
<feature type="region of interest" description="Disordered" evidence="1">
    <location>
        <begin position="159"/>
        <end position="213"/>
    </location>
</feature>
<feature type="compositionally biased region" description="Basic and acidic residues" evidence="1">
    <location>
        <begin position="1"/>
        <end position="11"/>
    </location>
</feature>